<dbReference type="HAMAP" id="MF_00195">
    <property type="entry name" value="GTPase_Der"/>
    <property type="match status" value="1"/>
</dbReference>
<feature type="domain" description="EngA-type G" evidence="10">
    <location>
        <begin position="106"/>
        <end position="278"/>
    </location>
</feature>
<name>A0A9K3Q8C9_9STRA</name>
<feature type="region of interest" description="Disordered" evidence="8">
    <location>
        <begin position="624"/>
        <end position="646"/>
    </location>
</feature>
<evidence type="ECO:0000256" key="3">
    <source>
        <dbReference type="ARBA" id="ARBA00022517"/>
    </source>
</evidence>
<dbReference type="InterPro" id="IPR016484">
    <property type="entry name" value="GTPase_Der"/>
</dbReference>
<dbReference type="Pfam" id="PF01926">
    <property type="entry name" value="MMR_HSR1"/>
    <property type="match status" value="2"/>
</dbReference>
<comment type="similarity">
    <text evidence="1">Belongs to the TRAFAC class TrmE-Era-EngA-EngB-Septin-like GTPase superfamily. EngA (Der) GTPase family.</text>
</comment>
<keyword evidence="6" id="KW-0342">GTP-binding</keyword>
<keyword evidence="12" id="KW-1185">Reference proteome</keyword>
<dbReference type="GO" id="GO:0042254">
    <property type="term" value="P:ribosome biogenesis"/>
    <property type="evidence" value="ECO:0007669"/>
    <property type="project" value="UniProtKB-KW"/>
</dbReference>
<dbReference type="PANTHER" id="PTHR43834">
    <property type="entry name" value="GTPASE DER"/>
    <property type="match status" value="1"/>
</dbReference>
<dbReference type="Pfam" id="PF14714">
    <property type="entry name" value="KH_dom-like"/>
    <property type="match status" value="1"/>
</dbReference>
<evidence type="ECO:0000256" key="8">
    <source>
        <dbReference type="SAM" id="MobiDB-lite"/>
    </source>
</evidence>
<dbReference type="InterPro" id="IPR005225">
    <property type="entry name" value="Small_GTP-bd"/>
</dbReference>
<dbReference type="CDD" id="cd01895">
    <property type="entry name" value="EngA2"/>
    <property type="match status" value="1"/>
</dbReference>
<protein>
    <recommendedName>
        <fullName evidence="2">GTPase Der</fullName>
    </recommendedName>
    <alternativeName>
        <fullName evidence="7">GTP-binding protein EngA</fullName>
    </alternativeName>
</protein>
<dbReference type="InterPro" id="IPR032859">
    <property type="entry name" value="KH_dom-like"/>
</dbReference>
<dbReference type="NCBIfam" id="TIGR03594">
    <property type="entry name" value="GTPase_EngA"/>
    <property type="match status" value="1"/>
</dbReference>
<dbReference type="NCBIfam" id="TIGR00231">
    <property type="entry name" value="small_GTP"/>
    <property type="match status" value="2"/>
</dbReference>
<dbReference type="InterPro" id="IPR031166">
    <property type="entry name" value="G_ENGA"/>
</dbReference>
<keyword evidence="3" id="KW-0690">Ribosome biogenesis</keyword>
<comment type="caution">
    <text evidence="11">The sequence shown here is derived from an EMBL/GenBank/DDBJ whole genome shotgun (WGS) entry which is preliminary data.</text>
</comment>
<evidence type="ECO:0000256" key="1">
    <source>
        <dbReference type="ARBA" id="ARBA00008279"/>
    </source>
</evidence>
<organism evidence="11 12">
    <name type="scientific">Nitzschia inconspicua</name>
    <dbReference type="NCBI Taxonomy" id="303405"/>
    <lineage>
        <taxon>Eukaryota</taxon>
        <taxon>Sar</taxon>
        <taxon>Stramenopiles</taxon>
        <taxon>Ochrophyta</taxon>
        <taxon>Bacillariophyta</taxon>
        <taxon>Bacillariophyceae</taxon>
        <taxon>Bacillariophycidae</taxon>
        <taxon>Bacillariales</taxon>
        <taxon>Bacillariaceae</taxon>
        <taxon>Nitzschia</taxon>
    </lineage>
</organism>
<evidence type="ECO:0000256" key="4">
    <source>
        <dbReference type="ARBA" id="ARBA00022737"/>
    </source>
</evidence>
<sequence length="646" mass="71291">MRGRITSLLLLTASAGLETTSVTGFVLFPQTAVVQQRQQPLRFAAAKTTISTRHSMVATSPDDTNINRNTASDEVLSTKPNPTTVTSTFKPSSKPVRRYQSLKKEPLIAILGRPNVGKSALVNRLAGSHSGGAIVADEEGITRDRTYRQANFLGENFQIVDTGGLVFDDDENTLFAKEIREQAMVAIDESSGVILVVDGQVGLTSMDQSIGDFLRKEVLPRMPVLVAVNKCESEKVGALNAAEFWNLGLGEPVPVSALHGVGTADVLERMFDEIVERKTAGVANFGTKVQRLKEAKLKLNSKKQLPGEDDLDYKLRKYGIGDVAEKVLQEYEDAMAAFDSQERPEEINVAIVGRPNVGKSSLLNAIFGDTRAIVSEIAGTTRDSIDAVMERPAEEEGGLPTIYRFVDTAGIRRKGKIEYGPEFFMVNRALRAIRRADVALLVLDATAGVTEQDRILAQKIADDGRACAIICNKWDAVIDKDSSTYDKSVKYIRAEMPQIRWAPILFISAETGQRVGKIYNVVDEAIGAHRKRVSTSVLNEVLRDAILWQPPPARRNGAQAKIYYCNQVSTRPPTVVVFCNDPKLVNDNYRRYLDRKFRESLDGFEATPIRWLFRGRRQRDIMRARDMNGNPGDGGAGVSYPFPHAD</sequence>
<reference evidence="11" key="1">
    <citation type="journal article" date="2021" name="Sci. Rep.">
        <title>Diploid genomic architecture of Nitzschia inconspicua, an elite biomass production diatom.</title>
        <authorList>
            <person name="Oliver A."/>
            <person name="Podell S."/>
            <person name="Pinowska A."/>
            <person name="Traller J.C."/>
            <person name="Smith S.R."/>
            <person name="McClure R."/>
            <person name="Beliaev A."/>
            <person name="Bohutskyi P."/>
            <person name="Hill E.A."/>
            <person name="Rabines A."/>
            <person name="Zheng H."/>
            <person name="Allen L.Z."/>
            <person name="Kuo A."/>
            <person name="Grigoriev I.V."/>
            <person name="Allen A.E."/>
            <person name="Hazlebeck D."/>
            <person name="Allen E.E."/>
        </authorList>
    </citation>
    <scope>NUCLEOTIDE SEQUENCE</scope>
    <source>
        <strain evidence="11">Hildebrandi</strain>
    </source>
</reference>
<evidence type="ECO:0000256" key="6">
    <source>
        <dbReference type="ARBA" id="ARBA00023134"/>
    </source>
</evidence>
<feature type="signal peptide" evidence="9">
    <location>
        <begin position="1"/>
        <end position="24"/>
    </location>
</feature>
<evidence type="ECO:0000313" key="12">
    <source>
        <dbReference type="Proteomes" id="UP000693970"/>
    </source>
</evidence>
<feature type="domain" description="EngA-type G" evidence="10">
    <location>
        <begin position="347"/>
        <end position="530"/>
    </location>
</feature>
<dbReference type="EMBL" id="JAGRRH010000003">
    <property type="protein sequence ID" value="KAG7371939.1"/>
    <property type="molecule type" value="Genomic_DNA"/>
</dbReference>
<evidence type="ECO:0000256" key="5">
    <source>
        <dbReference type="ARBA" id="ARBA00022741"/>
    </source>
</evidence>
<dbReference type="InterPro" id="IPR006073">
    <property type="entry name" value="GTP-bd"/>
</dbReference>
<proteinExistence type="inferred from homology"/>
<dbReference type="GO" id="GO:0043022">
    <property type="term" value="F:ribosome binding"/>
    <property type="evidence" value="ECO:0007669"/>
    <property type="project" value="TreeGrafter"/>
</dbReference>
<gene>
    <name evidence="11" type="ORF">IV203_018081</name>
</gene>
<keyword evidence="5" id="KW-0547">Nucleotide-binding</keyword>
<dbReference type="Proteomes" id="UP000693970">
    <property type="component" value="Unassembled WGS sequence"/>
</dbReference>
<keyword evidence="9" id="KW-0732">Signal</keyword>
<dbReference type="FunFam" id="3.40.50.300:FF:000040">
    <property type="entry name" value="GTPase Der"/>
    <property type="match status" value="1"/>
</dbReference>
<dbReference type="OrthoDB" id="8954335at2759"/>
<evidence type="ECO:0000256" key="7">
    <source>
        <dbReference type="ARBA" id="ARBA00032345"/>
    </source>
</evidence>
<dbReference type="CDD" id="cd01894">
    <property type="entry name" value="EngA1"/>
    <property type="match status" value="1"/>
</dbReference>
<dbReference type="AlphaFoldDB" id="A0A9K3Q8C9"/>
<feature type="chain" id="PRO_5039918760" description="GTPase Der" evidence="9">
    <location>
        <begin position="25"/>
        <end position="646"/>
    </location>
</feature>
<evidence type="ECO:0000256" key="9">
    <source>
        <dbReference type="SAM" id="SignalP"/>
    </source>
</evidence>
<dbReference type="GO" id="GO:0005525">
    <property type="term" value="F:GTP binding"/>
    <property type="evidence" value="ECO:0007669"/>
    <property type="project" value="UniProtKB-KW"/>
</dbReference>
<dbReference type="PANTHER" id="PTHR43834:SF6">
    <property type="entry name" value="GTPASE DER"/>
    <property type="match status" value="1"/>
</dbReference>
<keyword evidence="4" id="KW-0677">Repeat</keyword>
<reference evidence="11" key="2">
    <citation type="submission" date="2021-04" db="EMBL/GenBank/DDBJ databases">
        <authorList>
            <person name="Podell S."/>
        </authorList>
    </citation>
    <scope>NUCLEOTIDE SEQUENCE</scope>
    <source>
        <strain evidence="11">Hildebrandi</strain>
    </source>
</reference>
<dbReference type="FunFam" id="3.30.300.20:FF:000004">
    <property type="entry name" value="GTPase Der"/>
    <property type="match status" value="1"/>
</dbReference>
<accession>A0A9K3Q8C9</accession>
<dbReference type="PROSITE" id="PS51712">
    <property type="entry name" value="G_ENGA"/>
    <property type="match status" value="2"/>
</dbReference>
<evidence type="ECO:0000313" key="11">
    <source>
        <dbReference type="EMBL" id="KAG7371939.1"/>
    </source>
</evidence>
<evidence type="ECO:0000259" key="10">
    <source>
        <dbReference type="PROSITE" id="PS51712"/>
    </source>
</evidence>
<evidence type="ECO:0000256" key="2">
    <source>
        <dbReference type="ARBA" id="ARBA00020953"/>
    </source>
</evidence>